<comment type="caution">
    <text evidence="3">The sequence shown here is derived from an EMBL/GenBank/DDBJ whole genome shotgun (WGS) entry which is preliminary data.</text>
</comment>
<dbReference type="OrthoDB" id="758082at2759"/>
<feature type="region of interest" description="Disordered" evidence="2">
    <location>
        <begin position="1"/>
        <end position="99"/>
    </location>
</feature>
<dbReference type="PANTHER" id="PTHR33493">
    <property type="entry name" value="LATE EMBRYOGENESIS ABUNDANT PROTEIN 6-RELATED"/>
    <property type="match status" value="1"/>
</dbReference>
<dbReference type="InterPro" id="IPR005513">
    <property type="entry name" value="LEA_1"/>
</dbReference>
<protein>
    <submittedName>
        <fullName evidence="3">Uncharacterized protein</fullName>
    </submittedName>
</protein>
<feature type="compositionally biased region" description="Gly residues" evidence="2">
    <location>
        <begin position="88"/>
        <end position="99"/>
    </location>
</feature>
<keyword evidence="4" id="KW-1185">Reference proteome</keyword>
<dbReference type="Pfam" id="PF03760">
    <property type="entry name" value="LEA_1"/>
    <property type="match status" value="1"/>
</dbReference>
<gene>
    <name evidence="3" type="ORF">LUZ63_002315</name>
</gene>
<evidence type="ECO:0000313" key="3">
    <source>
        <dbReference type="EMBL" id="KAJ1702536.1"/>
    </source>
</evidence>
<accession>A0A9Q0HXX5</accession>
<feature type="compositionally biased region" description="Low complexity" evidence="2">
    <location>
        <begin position="66"/>
        <end position="87"/>
    </location>
</feature>
<name>A0A9Q0HXX5_9POAL</name>
<organism evidence="3 4">
    <name type="scientific">Rhynchospora breviuscula</name>
    <dbReference type="NCBI Taxonomy" id="2022672"/>
    <lineage>
        <taxon>Eukaryota</taxon>
        <taxon>Viridiplantae</taxon>
        <taxon>Streptophyta</taxon>
        <taxon>Embryophyta</taxon>
        <taxon>Tracheophyta</taxon>
        <taxon>Spermatophyta</taxon>
        <taxon>Magnoliopsida</taxon>
        <taxon>Liliopsida</taxon>
        <taxon>Poales</taxon>
        <taxon>Cyperaceae</taxon>
        <taxon>Cyperoideae</taxon>
        <taxon>Rhynchosporeae</taxon>
        <taxon>Rhynchospora</taxon>
    </lineage>
</organism>
<evidence type="ECO:0000256" key="1">
    <source>
        <dbReference type="ARBA" id="ARBA00010975"/>
    </source>
</evidence>
<dbReference type="AlphaFoldDB" id="A0A9Q0HXX5"/>
<sequence>MQSVKEKTSNAAASAKAGMEKTKASVDEKVEKMKTRDPMEKAAAEEHKEERKMAAEAEKQAEKHANAAQRGYGTTTGTATGIATGRPHTGGTGGFGSSV</sequence>
<reference evidence="3" key="1">
    <citation type="journal article" date="2022" name="Cell">
        <title>Repeat-based holocentromeres influence genome architecture and karyotype evolution.</title>
        <authorList>
            <person name="Hofstatter P.G."/>
            <person name="Thangavel G."/>
            <person name="Lux T."/>
            <person name="Neumann P."/>
            <person name="Vondrak T."/>
            <person name="Novak P."/>
            <person name="Zhang M."/>
            <person name="Costa L."/>
            <person name="Castellani M."/>
            <person name="Scott A."/>
            <person name="Toegelov H."/>
            <person name="Fuchs J."/>
            <person name="Mata-Sucre Y."/>
            <person name="Dias Y."/>
            <person name="Vanzela A.L.L."/>
            <person name="Huettel B."/>
            <person name="Almeida C.C.S."/>
            <person name="Simkova H."/>
            <person name="Souza G."/>
            <person name="Pedrosa-Harand A."/>
            <person name="Macas J."/>
            <person name="Mayer K.F.X."/>
            <person name="Houben A."/>
            <person name="Marques A."/>
        </authorList>
    </citation>
    <scope>NUCLEOTIDE SEQUENCE</scope>
    <source>
        <strain evidence="3">RhyBre1mFocal</strain>
    </source>
</reference>
<dbReference type="PANTHER" id="PTHR33493:SF2">
    <property type="entry name" value="LATE EMBRYOGENESIS ABUNDANT PROTEIN 46"/>
    <property type="match status" value="1"/>
</dbReference>
<evidence type="ECO:0000256" key="2">
    <source>
        <dbReference type="SAM" id="MobiDB-lite"/>
    </source>
</evidence>
<evidence type="ECO:0000313" key="4">
    <source>
        <dbReference type="Proteomes" id="UP001151287"/>
    </source>
</evidence>
<dbReference type="Proteomes" id="UP001151287">
    <property type="component" value="Unassembled WGS sequence"/>
</dbReference>
<dbReference type="EMBL" id="JAMQYH010000001">
    <property type="protein sequence ID" value="KAJ1702536.1"/>
    <property type="molecule type" value="Genomic_DNA"/>
</dbReference>
<dbReference type="GO" id="GO:0009793">
    <property type="term" value="P:embryo development ending in seed dormancy"/>
    <property type="evidence" value="ECO:0007669"/>
    <property type="project" value="InterPro"/>
</dbReference>
<feature type="compositionally biased region" description="Basic and acidic residues" evidence="2">
    <location>
        <begin position="18"/>
        <end position="65"/>
    </location>
</feature>
<proteinExistence type="inferred from homology"/>
<comment type="similarity">
    <text evidence="1">Belongs to the LEA type 1 family.</text>
</comment>